<feature type="domain" description="DUF1543" evidence="1">
    <location>
        <begin position="30"/>
        <end position="81"/>
    </location>
</feature>
<dbReference type="InterPro" id="IPR011440">
    <property type="entry name" value="DUF1543"/>
</dbReference>
<sequence>MPAPHAASGGDAPPAPRLFVVLLGGRHARANTEVHDVVFAVAPEIGAAHAQLRRQWFGAPEGLHIDAWMAVDGVEDRQVRLLPEPPPADAPRLYFANLGGYQAGVFGEDHRYLLVVAHDLAEAKRKALRQAAADWVQPHRDALFEVDACLPLGPIGGLHVHLPRGPHAGIESQSAYIVLS</sequence>
<evidence type="ECO:0000259" key="1">
    <source>
        <dbReference type="Pfam" id="PF07566"/>
    </source>
</evidence>
<comment type="caution">
    <text evidence="2">The sequence shown here is derived from an EMBL/GenBank/DDBJ whole genome shotgun (WGS) entry which is preliminary data.</text>
</comment>
<dbReference type="Pfam" id="PF07566">
    <property type="entry name" value="DUF1543"/>
    <property type="match status" value="1"/>
</dbReference>
<reference evidence="2 3" key="1">
    <citation type="submission" date="2019-03" db="EMBL/GenBank/DDBJ databases">
        <title>Genomic Encyclopedia of Type Strains, Phase IV (KMG-IV): sequencing the most valuable type-strain genomes for metagenomic binning, comparative biology and taxonomic classification.</title>
        <authorList>
            <person name="Goeker M."/>
        </authorList>
    </citation>
    <scope>NUCLEOTIDE SEQUENCE [LARGE SCALE GENOMIC DNA]</scope>
    <source>
        <strain evidence="2 3">DSM 13605</strain>
    </source>
</reference>
<gene>
    <name evidence="2" type="ORF">EDC34_10923</name>
</gene>
<dbReference type="Gene3D" id="3.50.100.10">
    <property type="entry name" value="protein il1583 domain"/>
    <property type="match status" value="1"/>
</dbReference>
<dbReference type="AlphaFoldDB" id="A0A4R3MYX6"/>
<organism evidence="2 3">
    <name type="scientific">Thermomonas haemolytica</name>
    <dbReference type="NCBI Taxonomy" id="141949"/>
    <lineage>
        <taxon>Bacteria</taxon>
        <taxon>Pseudomonadati</taxon>
        <taxon>Pseudomonadota</taxon>
        <taxon>Gammaproteobacteria</taxon>
        <taxon>Lysobacterales</taxon>
        <taxon>Lysobacteraceae</taxon>
        <taxon>Thermomonas</taxon>
    </lineage>
</organism>
<proteinExistence type="predicted"/>
<evidence type="ECO:0000313" key="2">
    <source>
        <dbReference type="EMBL" id="TCT21604.1"/>
    </source>
</evidence>
<dbReference type="EMBL" id="SMAP01000009">
    <property type="protein sequence ID" value="TCT21604.1"/>
    <property type="molecule type" value="Genomic_DNA"/>
</dbReference>
<dbReference type="Proteomes" id="UP000295414">
    <property type="component" value="Unassembled WGS sequence"/>
</dbReference>
<dbReference type="RefSeq" id="WP_114960712.1">
    <property type="nucleotide sequence ID" value="NZ_MSZW01000003.1"/>
</dbReference>
<keyword evidence="3" id="KW-1185">Reference proteome</keyword>
<name>A0A4R3MYX6_9GAMM</name>
<protein>
    <submittedName>
        <fullName evidence="2">Uncharacterized protein DUF1543</fullName>
    </submittedName>
</protein>
<dbReference type="Gene3D" id="3.10.20.10">
    <property type="match status" value="1"/>
</dbReference>
<dbReference type="OrthoDB" id="850243at2"/>
<accession>A0A4R3MYX6</accession>
<evidence type="ECO:0000313" key="3">
    <source>
        <dbReference type="Proteomes" id="UP000295414"/>
    </source>
</evidence>